<accession>A0ABS0CZV1</accession>
<dbReference type="Pfam" id="PF00494">
    <property type="entry name" value="SQS_PSY"/>
    <property type="match status" value="1"/>
</dbReference>
<dbReference type="SFLD" id="SFLDG01018">
    <property type="entry name" value="Squalene/Phytoene_Synthase_Lik"/>
    <property type="match status" value="1"/>
</dbReference>
<dbReference type="EMBL" id="JADLQX010000017">
    <property type="protein sequence ID" value="MBF6300358.1"/>
    <property type="molecule type" value="Genomic_DNA"/>
</dbReference>
<name>A0ABS0CZV1_9NOCA</name>
<keyword evidence="2" id="KW-0808">Transferase</keyword>
<evidence type="ECO:0000313" key="4">
    <source>
        <dbReference type="EMBL" id="MBF6300358.1"/>
    </source>
</evidence>
<keyword evidence="5" id="KW-1185">Reference proteome</keyword>
<protein>
    <submittedName>
        <fullName evidence="4">Phytoene/squalene synthase family protein</fullName>
    </submittedName>
</protein>
<sequence>MTDDHLPADVLLALAYRECRQIAATHGRTYFLATRLLSAERRPAVHALYAFARMVDDIVDRADQPGKTEGVQVLGPGPADALDLIERELRRALEPHTSAMPPIDDPASATANPASERTWEAGARPRTLILAAVTDTIRRYDIAPQHFWTFLDSMRMDVPGTPGFRNRYATMAELHEYMRGSAAAIGLQLLPVLGTIAPVAEAEPAAAALGEAFQLTNFLRDVGEDLDRDRVYLPADALTAFGVDDDLLFECHRTGRTDPRVRRALAHLIAVNRDLYRRAEPGIALLEPRVRPAIRTATTLYADILRHIERGGYAVFDHRAVVPRHHRLRVAATEFTTATLRDALGR</sequence>
<dbReference type="SFLD" id="SFLDS00005">
    <property type="entry name" value="Isoprenoid_Synthase_Type_I"/>
    <property type="match status" value="1"/>
</dbReference>
<dbReference type="InterPro" id="IPR019845">
    <property type="entry name" value="Squalene/phytoene_synthase_CS"/>
</dbReference>
<dbReference type="SFLD" id="SFLDG01212">
    <property type="entry name" value="Phytoene_synthase_like"/>
    <property type="match status" value="1"/>
</dbReference>
<feature type="region of interest" description="Disordered" evidence="3">
    <location>
        <begin position="96"/>
        <end position="118"/>
    </location>
</feature>
<evidence type="ECO:0000256" key="2">
    <source>
        <dbReference type="ARBA" id="ARBA00022679"/>
    </source>
</evidence>
<gene>
    <name evidence="4" type="ORF">IU459_22840</name>
</gene>
<evidence type="ECO:0000313" key="5">
    <source>
        <dbReference type="Proteomes" id="UP000702209"/>
    </source>
</evidence>
<dbReference type="PANTHER" id="PTHR31480">
    <property type="entry name" value="BIFUNCTIONAL LYCOPENE CYCLASE/PHYTOENE SYNTHASE"/>
    <property type="match status" value="1"/>
</dbReference>
<dbReference type="InterPro" id="IPR008949">
    <property type="entry name" value="Isoprenoid_synthase_dom_sf"/>
</dbReference>
<comment type="pathway">
    <text evidence="1">Carotenoid biosynthesis; phytoene biosynthesis.</text>
</comment>
<dbReference type="RefSeq" id="WP_195131594.1">
    <property type="nucleotide sequence ID" value="NZ_JADLQX010000017.1"/>
</dbReference>
<dbReference type="Gene3D" id="1.10.600.10">
    <property type="entry name" value="Farnesyl Diphosphate Synthase"/>
    <property type="match status" value="1"/>
</dbReference>
<dbReference type="PROSITE" id="PS01045">
    <property type="entry name" value="SQUALEN_PHYTOEN_SYN_2"/>
    <property type="match status" value="1"/>
</dbReference>
<evidence type="ECO:0000256" key="1">
    <source>
        <dbReference type="ARBA" id="ARBA00004684"/>
    </source>
</evidence>
<dbReference type="InterPro" id="IPR002060">
    <property type="entry name" value="Squ/phyt_synthse"/>
</dbReference>
<dbReference type="CDD" id="cd00683">
    <property type="entry name" value="Trans_IPPS_HH"/>
    <property type="match status" value="1"/>
</dbReference>
<dbReference type="InterPro" id="IPR033904">
    <property type="entry name" value="Trans_IPPS_HH"/>
</dbReference>
<evidence type="ECO:0000256" key="3">
    <source>
        <dbReference type="SAM" id="MobiDB-lite"/>
    </source>
</evidence>
<organism evidence="4 5">
    <name type="scientific">Nocardia amamiensis</name>
    <dbReference type="NCBI Taxonomy" id="404578"/>
    <lineage>
        <taxon>Bacteria</taxon>
        <taxon>Bacillati</taxon>
        <taxon>Actinomycetota</taxon>
        <taxon>Actinomycetes</taxon>
        <taxon>Mycobacteriales</taxon>
        <taxon>Nocardiaceae</taxon>
        <taxon>Nocardia</taxon>
    </lineage>
</organism>
<dbReference type="Proteomes" id="UP000702209">
    <property type="component" value="Unassembled WGS sequence"/>
</dbReference>
<reference evidence="4 5" key="1">
    <citation type="submission" date="2020-10" db="EMBL/GenBank/DDBJ databases">
        <title>Identification of Nocardia species via Next-generation sequencing and recognition of intraspecies genetic diversity.</title>
        <authorList>
            <person name="Li P."/>
            <person name="Li P."/>
            <person name="Lu B."/>
        </authorList>
    </citation>
    <scope>NUCLEOTIDE SEQUENCE [LARGE SCALE GENOMIC DNA]</scope>
    <source>
        <strain evidence="4 5">BJ06-0157</strain>
    </source>
</reference>
<dbReference type="PROSITE" id="PS01044">
    <property type="entry name" value="SQUALEN_PHYTOEN_SYN_1"/>
    <property type="match status" value="1"/>
</dbReference>
<comment type="caution">
    <text evidence="4">The sequence shown here is derived from an EMBL/GenBank/DDBJ whole genome shotgun (WGS) entry which is preliminary data.</text>
</comment>
<proteinExistence type="predicted"/>
<dbReference type="InterPro" id="IPR044843">
    <property type="entry name" value="Trans_IPPS_bact-type"/>
</dbReference>
<dbReference type="SUPFAM" id="SSF48576">
    <property type="entry name" value="Terpenoid synthases"/>
    <property type="match status" value="1"/>
</dbReference>